<dbReference type="Proteomes" id="UP000887097">
    <property type="component" value="Unassembled WGS sequence"/>
</dbReference>
<gene>
    <name evidence="1" type="ORF">PRMUPPPA20_15300</name>
</gene>
<dbReference type="AlphaFoldDB" id="A0AA37I7K6"/>
<evidence type="ECO:0000313" key="1">
    <source>
        <dbReference type="EMBL" id="GJG33421.1"/>
    </source>
</evidence>
<sequence>MAGIKRKEYLLYLANVRAEEQQAYDRGYRITRKSIEEIRKEFQAKYGSIYLEF</sequence>
<accession>A0AA37I7K6</accession>
<dbReference type="EMBL" id="BPTT01000001">
    <property type="protein sequence ID" value="GJG33421.1"/>
    <property type="molecule type" value="Genomic_DNA"/>
</dbReference>
<proteinExistence type="predicted"/>
<organism evidence="1 2">
    <name type="scientific">Xylanibacter ruminicola</name>
    <name type="common">Prevotella ruminicola</name>
    <dbReference type="NCBI Taxonomy" id="839"/>
    <lineage>
        <taxon>Bacteria</taxon>
        <taxon>Pseudomonadati</taxon>
        <taxon>Bacteroidota</taxon>
        <taxon>Bacteroidia</taxon>
        <taxon>Bacteroidales</taxon>
        <taxon>Prevotellaceae</taxon>
        <taxon>Xylanibacter</taxon>
    </lineage>
</organism>
<comment type="caution">
    <text evidence="1">The sequence shown here is derived from an EMBL/GenBank/DDBJ whole genome shotgun (WGS) entry which is preliminary data.</text>
</comment>
<evidence type="ECO:0000313" key="2">
    <source>
        <dbReference type="Proteomes" id="UP000887097"/>
    </source>
</evidence>
<name>A0AA37I7K6_XYLRU</name>
<protein>
    <submittedName>
        <fullName evidence="1">Uncharacterized protein</fullName>
    </submittedName>
</protein>
<reference evidence="1" key="1">
    <citation type="submission" date="2021-08" db="EMBL/GenBank/DDBJ databases">
        <title>Prevotella lacticifex sp. nov., isolated from rumen of cow.</title>
        <authorList>
            <person name="Shinkai T."/>
            <person name="Ikeyama N."/>
            <person name="Kumagai M."/>
            <person name="Ohmori H."/>
            <person name="Sakamoto M."/>
            <person name="Ohkuma M."/>
            <person name="Mitsumori M."/>
        </authorList>
    </citation>
    <scope>NUCLEOTIDE SEQUENCE</scope>
    <source>
        <strain evidence="1">JCM 8259</strain>
    </source>
</reference>